<dbReference type="RefSeq" id="WP_090190771.1">
    <property type="nucleotide sequence ID" value="NZ_FOTF01000018.1"/>
</dbReference>
<sequence>MTQAILTLNAGSSSLKFALFPVTDDFPALMRGKIAGIGTAARFTATDHDGKPVTQPMGVKPDAQHDALIPDLLRWLGRQFPDVTITAVGHRVVHGGRSFKAPTLVTPEVLDTLTDLVPLAPLHQPHNLAAIRRVAALLPKVPQVACFDTSFHRTQDRLAQLFALPRAMTDDGVIRYGFHGLSYDYIAGVLPDYTDRAQGKVVVAHLGNGASMCALSKGRSTATSMGFTALDGLMMGQRCGAIDPGVLLYLMDAKGMTAAQLSTLLYTQSGLLGVSGISPDMAVLQASAAPQAHQAIDLFCYRAANELTALATANGGLDAIVFTAGIGERSALVRAQICERLAWLGVDIDPEANAENAQRISTDTSAIEVLVIATDEEIVIAEATRRWA</sequence>
<evidence type="ECO:0000256" key="1">
    <source>
        <dbReference type="ARBA" id="ARBA00008748"/>
    </source>
</evidence>
<dbReference type="PANTHER" id="PTHR21060:SF21">
    <property type="entry name" value="ACETATE KINASE"/>
    <property type="match status" value="1"/>
</dbReference>
<keyword evidence="7 9" id="KW-0067">ATP-binding</keyword>
<comment type="function">
    <text evidence="9">Catalyzes the formation of acetyl phosphate from acetate and ATP. Can also catalyze the reverse reaction.</text>
</comment>
<dbReference type="GO" id="GO:0006085">
    <property type="term" value="P:acetyl-CoA biosynthetic process"/>
    <property type="evidence" value="ECO:0007669"/>
    <property type="project" value="UniProtKB-UniRule"/>
</dbReference>
<dbReference type="PRINTS" id="PR00471">
    <property type="entry name" value="ACETATEKNASE"/>
</dbReference>
<proteinExistence type="inferred from homology"/>
<dbReference type="InterPro" id="IPR023865">
    <property type="entry name" value="Aliphatic_acid_kinase_CS"/>
</dbReference>
<comment type="caution">
    <text evidence="9">Lacks conserved residue(s) required for the propagation of feature annotation.</text>
</comment>
<keyword evidence="6 9" id="KW-0418">Kinase</keyword>
<keyword evidence="3 9" id="KW-0808">Transferase</keyword>
<evidence type="ECO:0000256" key="10">
    <source>
        <dbReference type="RuleBase" id="RU003835"/>
    </source>
</evidence>
<feature type="binding site" evidence="9">
    <location>
        <begin position="205"/>
        <end position="209"/>
    </location>
    <ligand>
        <name>ATP</name>
        <dbReference type="ChEBI" id="CHEBI:30616"/>
    </ligand>
</feature>
<dbReference type="Gene3D" id="3.30.420.40">
    <property type="match status" value="2"/>
</dbReference>
<feature type="site" description="Transition state stabilizer" evidence="9">
    <location>
        <position position="238"/>
    </location>
</feature>
<keyword evidence="8 9" id="KW-0460">Magnesium</keyword>
<dbReference type="NCBIfam" id="TIGR00016">
    <property type="entry name" value="ackA"/>
    <property type="match status" value="1"/>
</dbReference>
<evidence type="ECO:0000313" key="12">
    <source>
        <dbReference type="Proteomes" id="UP000199550"/>
    </source>
</evidence>
<accession>A0A1I4HKK6</accession>
<comment type="catalytic activity">
    <reaction evidence="9">
        <text>acetate + ATP = acetyl phosphate + ADP</text>
        <dbReference type="Rhea" id="RHEA:11352"/>
        <dbReference type="ChEBI" id="CHEBI:22191"/>
        <dbReference type="ChEBI" id="CHEBI:30089"/>
        <dbReference type="ChEBI" id="CHEBI:30616"/>
        <dbReference type="ChEBI" id="CHEBI:456216"/>
        <dbReference type="EC" id="2.7.2.1"/>
    </reaction>
</comment>
<dbReference type="EC" id="2.7.2.1" evidence="9"/>
<dbReference type="GO" id="GO:0006083">
    <property type="term" value="P:acetate metabolic process"/>
    <property type="evidence" value="ECO:0007669"/>
    <property type="project" value="TreeGrafter"/>
</dbReference>
<keyword evidence="4 9" id="KW-0479">Metal-binding</keyword>
<gene>
    <name evidence="9" type="primary">ackA</name>
    <name evidence="11" type="ORF">SAMN04488004_11818</name>
</gene>
<dbReference type="PROSITE" id="PS01075">
    <property type="entry name" value="ACETATE_KINASE_1"/>
    <property type="match status" value="1"/>
</dbReference>
<feature type="binding site" evidence="9">
    <location>
        <position position="91"/>
    </location>
    <ligand>
        <name>substrate</name>
    </ligand>
</feature>
<evidence type="ECO:0000256" key="5">
    <source>
        <dbReference type="ARBA" id="ARBA00022741"/>
    </source>
</evidence>
<feature type="site" description="Transition state stabilizer" evidence="9">
    <location>
        <position position="179"/>
    </location>
</feature>
<organism evidence="11 12">
    <name type="scientific">Loktanella salsilacus</name>
    <dbReference type="NCBI Taxonomy" id="195913"/>
    <lineage>
        <taxon>Bacteria</taxon>
        <taxon>Pseudomonadati</taxon>
        <taxon>Pseudomonadota</taxon>
        <taxon>Alphaproteobacteria</taxon>
        <taxon>Rhodobacterales</taxon>
        <taxon>Roseobacteraceae</taxon>
        <taxon>Loktanella</taxon>
    </lineage>
</organism>
<keyword evidence="12" id="KW-1185">Reference proteome</keyword>
<dbReference type="InterPro" id="IPR004372">
    <property type="entry name" value="Ac/propionate_kinase"/>
</dbReference>
<evidence type="ECO:0000256" key="4">
    <source>
        <dbReference type="ARBA" id="ARBA00022723"/>
    </source>
</evidence>
<evidence type="ECO:0000256" key="8">
    <source>
        <dbReference type="ARBA" id="ARBA00022842"/>
    </source>
</evidence>
<evidence type="ECO:0000313" key="11">
    <source>
        <dbReference type="EMBL" id="SFL42233.1"/>
    </source>
</evidence>
<keyword evidence="5 9" id="KW-0547">Nucleotide-binding</keyword>
<dbReference type="AlphaFoldDB" id="A0A1I4HKK6"/>
<dbReference type="Proteomes" id="UP000199550">
    <property type="component" value="Unassembled WGS sequence"/>
</dbReference>
<dbReference type="PROSITE" id="PS01076">
    <property type="entry name" value="ACETATE_KINASE_2"/>
    <property type="match status" value="1"/>
</dbReference>
<comment type="pathway">
    <text evidence="9">Metabolic intermediate biosynthesis; acetyl-CoA biosynthesis; acetyl-CoA from acetate: step 1/2.</text>
</comment>
<dbReference type="Pfam" id="PF00871">
    <property type="entry name" value="Acetate_kinase"/>
    <property type="match status" value="1"/>
</dbReference>
<dbReference type="PIRSF" id="PIRSF000722">
    <property type="entry name" value="Acetate_prop_kin"/>
    <property type="match status" value="1"/>
</dbReference>
<evidence type="ECO:0000256" key="2">
    <source>
        <dbReference type="ARBA" id="ARBA00022490"/>
    </source>
</evidence>
<comment type="cofactor">
    <cofactor evidence="9">
        <name>Mg(2+)</name>
        <dbReference type="ChEBI" id="CHEBI:18420"/>
    </cofactor>
    <cofactor evidence="9">
        <name>Mn(2+)</name>
        <dbReference type="ChEBI" id="CHEBI:29035"/>
    </cofactor>
    <text evidence="9">Mg(2+). Can also accept Mn(2+).</text>
</comment>
<dbReference type="GO" id="GO:0000287">
    <property type="term" value="F:magnesium ion binding"/>
    <property type="evidence" value="ECO:0007669"/>
    <property type="project" value="UniProtKB-UniRule"/>
</dbReference>
<dbReference type="STRING" id="195913.SAMN04488004_11818"/>
<protein>
    <recommendedName>
        <fullName evidence="9">Acetate kinase</fullName>
        <ecNumber evidence="9">2.7.2.1</ecNumber>
    </recommendedName>
    <alternativeName>
        <fullName evidence="9">Acetokinase</fullName>
    </alternativeName>
</protein>
<dbReference type="InterPro" id="IPR043129">
    <property type="entry name" value="ATPase_NBD"/>
</dbReference>
<dbReference type="SUPFAM" id="SSF53067">
    <property type="entry name" value="Actin-like ATPase domain"/>
    <property type="match status" value="2"/>
</dbReference>
<dbReference type="HAMAP" id="MF_00020">
    <property type="entry name" value="Acetate_kinase"/>
    <property type="match status" value="1"/>
</dbReference>
<evidence type="ECO:0000256" key="9">
    <source>
        <dbReference type="HAMAP-Rule" id="MF_00020"/>
    </source>
</evidence>
<dbReference type="InterPro" id="IPR000890">
    <property type="entry name" value="Aliphatic_acid_kin_short-chain"/>
</dbReference>
<feature type="active site" description="Proton donor/acceptor" evidence="9">
    <location>
        <position position="148"/>
    </location>
</feature>
<evidence type="ECO:0000256" key="3">
    <source>
        <dbReference type="ARBA" id="ARBA00022679"/>
    </source>
</evidence>
<name>A0A1I4HKK6_9RHOB</name>
<dbReference type="GO" id="GO:0008776">
    <property type="term" value="F:acetate kinase activity"/>
    <property type="evidence" value="ECO:0007669"/>
    <property type="project" value="UniProtKB-UniRule"/>
</dbReference>
<dbReference type="EMBL" id="FOTF01000018">
    <property type="protein sequence ID" value="SFL42233.1"/>
    <property type="molecule type" value="Genomic_DNA"/>
</dbReference>
<evidence type="ECO:0000256" key="6">
    <source>
        <dbReference type="ARBA" id="ARBA00022777"/>
    </source>
</evidence>
<keyword evidence="2 9" id="KW-0963">Cytoplasm</keyword>
<feature type="binding site" evidence="9">
    <location>
        <position position="376"/>
    </location>
    <ligand>
        <name>Mg(2+)</name>
        <dbReference type="ChEBI" id="CHEBI:18420"/>
    </ligand>
</feature>
<dbReference type="OrthoDB" id="9802453at2"/>
<dbReference type="GO" id="GO:0005829">
    <property type="term" value="C:cytosol"/>
    <property type="evidence" value="ECO:0007669"/>
    <property type="project" value="TreeGrafter"/>
</dbReference>
<comment type="subunit">
    <text evidence="9">Homodimer.</text>
</comment>
<dbReference type="GO" id="GO:0005524">
    <property type="term" value="F:ATP binding"/>
    <property type="evidence" value="ECO:0007669"/>
    <property type="project" value="UniProtKB-KW"/>
</dbReference>
<feature type="binding site" evidence="9">
    <location>
        <position position="16"/>
    </location>
    <ligand>
        <name>ATP</name>
        <dbReference type="ChEBI" id="CHEBI:30616"/>
    </ligand>
</feature>
<comment type="subcellular location">
    <subcellularLocation>
        <location evidence="9">Cytoplasm</location>
    </subcellularLocation>
</comment>
<evidence type="ECO:0000256" key="7">
    <source>
        <dbReference type="ARBA" id="ARBA00022840"/>
    </source>
</evidence>
<dbReference type="PANTHER" id="PTHR21060">
    <property type="entry name" value="ACETATE KINASE"/>
    <property type="match status" value="1"/>
</dbReference>
<reference evidence="11 12" key="1">
    <citation type="submission" date="2016-10" db="EMBL/GenBank/DDBJ databases">
        <authorList>
            <person name="de Groot N.N."/>
        </authorList>
    </citation>
    <scope>NUCLEOTIDE SEQUENCE [LARGE SCALE GENOMIC DNA]</scope>
    <source>
        <strain evidence="11 12">DSM 16199</strain>
    </source>
</reference>
<comment type="similarity">
    <text evidence="1 9 10">Belongs to the acetokinase family.</text>
</comment>
<feature type="binding site" evidence="9">
    <location>
        <position position="9"/>
    </location>
    <ligand>
        <name>Mg(2+)</name>
        <dbReference type="ChEBI" id="CHEBI:18420"/>
    </ligand>
</feature>
<dbReference type="UniPathway" id="UPA00340">
    <property type="reaction ID" value="UER00458"/>
</dbReference>